<dbReference type="InterPro" id="IPR002893">
    <property type="entry name" value="Znf_MYND"/>
</dbReference>
<comment type="caution">
    <text evidence="6">The sequence shown here is derived from an EMBL/GenBank/DDBJ whole genome shotgun (WGS) entry which is preliminary data.</text>
</comment>
<dbReference type="GO" id="GO:0008270">
    <property type="term" value="F:zinc ion binding"/>
    <property type="evidence" value="ECO:0007669"/>
    <property type="project" value="UniProtKB-KW"/>
</dbReference>
<keyword evidence="2 4" id="KW-0863">Zinc-finger</keyword>
<dbReference type="STRING" id="205917.A0A4Y9YCR5"/>
<accession>A0A4Y9YCR5</accession>
<proteinExistence type="predicted"/>
<evidence type="ECO:0000256" key="3">
    <source>
        <dbReference type="ARBA" id="ARBA00022833"/>
    </source>
</evidence>
<dbReference type="SUPFAM" id="SSF144232">
    <property type="entry name" value="HIT/MYND zinc finger-like"/>
    <property type="match status" value="1"/>
</dbReference>
<keyword evidence="7" id="KW-1185">Reference proteome</keyword>
<protein>
    <recommendedName>
        <fullName evidence="5">MYND-type domain-containing protein</fullName>
    </recommendedName>
</protein>
<reference evidence="6 7" key="1">
    <citation type="submission" date="2019-02" db="EMBL/GenBank/DDBJ databases">
        <title>Genome sequencing of the rare red list fungi Dentipellis fragilis.</title>
        <authorList>
            <person name="Buettner E."/>
            <person name="Kellner H."/>
        </authorList>
    </citation>
    <scope>NUCLEOTIDE SEQUENCE [LARGE SCALE GENOMIC DNA]</scope>
    <source>
        <strain evidence="6 7">DSM 105465</strain>
    </source>
</reference>
<keyword evidence="3" id="KW-0862">Zinc</keyword>
<evidence type="ECO:0000256" key="1">
    <source>
        <dbReference type="ARBA" id="ARBA00022723"/>
    </source>
</evidence>
<sequence length="340" mass="38461">MPVPVSDDTLALVASSSQNVPRPSSPTRTVSRCAACNRELQLAEMRRCSGCKVIKYCGAECQVADWRNGHKQACRSYGIHADQQDIDHGRMLAFLAQRSPGASQKQLKDEEEALFDTWYAIHKLSIQKAAIAAFMNAAPRARVPEPNNELPDISSWLFTIGVRPRIPADPHAPLDPSTMFTMYLTEFNKLADPDVEGFADMAQNTYGMQHKERWELWAAQNQAPRALRTVVPYAVTYRWHLHFDGAPLFEPTEEARPVLLRRWKVPLAQRKYMDMWIPTFKAMVLRGHVLGPPDVRPDADMEVKVGRMVRDPDSNEWKWVPLGAEEARRAGYLEEPGVLG</sequence>
<dbReference type="PROSITE" id="PS01360">
    <property type="entry name" value="ZF_MYND_1"/>
    <property type="match status" value="1"/>
</dbReference>
<dbReference type="Proteomes" id="UP000298327">
    <property type="component" value="Unassembled WGS sequence"/>
</dbReference>
<name>A0A4Y9YCR5_9AGAM</name>
<dbReference type="PROSITE" id="PS50865">
    <property type="entry name" value="ZF_MYND_2"/>
    <property type="match status" value="1"/>
</dbReference>
<gene>
    <name evidence="6" type="ORF">EVG20_g7653</name>
</gene>
<organism evidence="6 7">
    <name type="scientific">Dentipellis fragilis</name>
    <dbReference type="NCBI Taxonomy" id="205917"/>
    <lineage>
        <taxon>Eukaryota</taxon>
        <taxon>Fungi</taxon>
        <taxon>Dikarya</taxon>
        <taxon>Basidiomycota</taxon>
        <taxon>Agaricomycotina</taxon>
        <taxon>Agaricomycetes</taxon>
        <taxon>Russulales</taxon>
        <taxon>Hericiaceae</taxon>
        <taxon>Dentipellis</taxon>
    </lineage>
</organism>
<dbReference type="EMBL" id="SEOQ01000597">
    <property type="protein sequence ID" value="TFY59810.1"/>
    <property type="molecule type" value="Genomic_DNA"/>
</dbReference>
<evidence type="ECO:0000259" key="5">
    <source>
        <dbReference type="PROSITE" id="PS50865"/>
    </source>
</evidence>
<keyword evidence="1" id="KW-0479">Metal-binding</keyword>
<evidence type="ECO:0000313" key="7">
    <source>
        <dbReference type="Proteomes" id="UP000298327"/>
    </source>
</evidence>
<dbReference type="Gene3D" id="6.10.140.2220">
    <property type="match status" value="1"/>
</dbReference>
<dbReference type="OrthoDB" id="265717at2759"/>
<dbReference type="Pfam" id="PF01753">
    <property type="entry name" value="zf-MYND"/>
    <property type="match status" value="1"/>
</dbReference>
<evidence type="ECO:0000256" key="4">
    <source>
        <dbReference type="PROSITE-ProRule" id="PRU00134"/>
    </source>
</evidence>
<dbReference type="AlphaFoldDB" id="A0A4Y9YCR5"/>
<evidence type="ECO:0000256" key="2">
    <source>
        <dbReference type="ARBA" id="ARBA00022771"/>
    </source>
</evidence>
<evidence type="ECO:0000313" key="6">
    <source>
        <dbReference type="EMBL" id="TFY59810.1"/>
    </source>
</evidence>
<feature type="domain" description="MYND-type" evidence="5">
    <location>
        <begin position="33"/>
        <end position="74"/>
    </location>
</feature>